<dbReference type="AlphaFoldDB" id="T1CZ37"/>
<dbReference type="Proteomes" id="UP000018143">
    <property type="component" value="Unassembled WGS sequence"/>
</dbReference>
<reference evidence="1 2" key="1">
    <citation type="journal article" date="2013" name="Genome Announc.">
        <title>Draft Genome Sequence of Helicobacter fennelliae Strain MRY12-0050, Isolated from a Bacteremia Patient.</title>
        <authorList>
            <person name="Rimbara E."/>
            <person name="Matsui M."/>
            <person name="Mori S."/>
            <person name="Suzuki S."/>
            <person name="Suzuki M."/>
            <person name="Kim H."/>
            <person name="Sekizuka T."/>
            <person name="Kuroda M."/>
            <person name="Shibayama K."/>
        </authorList>
    </citation>
    <scope>NUCLEOTIDE SEQUENCE [LARGE SCALE GENOMIC DNA]</scope>
    <source>
        <strain evidence="1 2">MRY12-0050</strain>
    </source>
</reference>
<gene>
    <name evidence="1" type="ORF">HFN_1819</name>
</gene>
<comment type="caution">
    <text evidence="1">The sequence shown here is derived from an EMBL/GenBank/DDBJ whole genome shotgun (WGS) entry which is preliminary data.</text>
</comment>
<protein>
    <submittedName>
        <fullName evidence="1">Uncharacterized protein</fullName>
    </submittedName>
</protein>
<evidence type="ECO:0000313" key="2">
    <source>
        <dbReference type="Proteomes" id="UP000018143"/>
    </source>
</evidence>
<organism evidence="1 2">
    <name type="scientific">Helicobacter fennelliae MRY12-0050</name>
    <dbReference type="NCBI Taxonomy" id="1325130"/>
    <lineage>
        <taxon>Bacteria</taxon>
        <taxon>Pseudomonadati</taxon>
        <taxon>Campylobacterota</taxon>
        <taxon>Epsilonproteobacteria</taxon>
        <taxon>Campylobacterales</taxon>
        <taxon>Helicobacteraceae</taxon>
        <taxon>Helicobacter</taxon>
    </lineage>
</organism>
<name>T1CZ37_9HELI</name>
<dbReference type="EMBL" id="BASD01000004">
    <property type="protein sequence ID" value="GAD18221.1"/>
    <property type="molecule type" value="Genomic_DNA"/>
</dbReference>
<keyword evidence="2" id="KW-1185">Reference proteome</keyword>
<dbReference type="STRING" id="1325130.HFN_1819"/>
<sequence length="51" mass="5581">MKTTTSVFYLIVFCTIIARGLYADFTGSLPYSYTLNGRDGVHKAITACSNV</sequence>
<evidence type="ECO:0000313" key="1">
    <source>
        <dbReference type="EMBL" id="GAD18221.1"/>
    </source>
</evidence>
<proteinExistence type="predicted"/>
<accession>T1CZ37</accession>